<reference evidence="2" key="1">
    <citation type="journal article" date="2020" name="Nature">
        <title>Giant virus diversity and host interactions through global metagenomics.</title>
        <authorList>
            <person name="Schulz F."/>
            <person name="Roux S."/>
            <person name="Paez-Espino D."/>
            <person name="Jungbluth S."/>
            <person name="Walsh D.A."/>
            <person name="Denef V.J."/>
            <person name="McMahon K.D."/>
            <person name="Konstantinidis K.T."/>
            <person name="Eloe-Fadrosh E.A."/>
            <person name="Kyrpides N.C."/>
            <person name="Woyke T."/>
        </authorList>
    </citation>
    <scope>NUCLEOTIDE SEQUENCE</scope>
    <source>
        <strain evidence="2">GVMAG-M-3300027969-2</strain>
    </source>
</reference>
<organism evidence="2">
    <name type="scientific">viral metagenome</name>
    <dbReference type="NCBI Taxonomy" id="1070528"/>
    <lineage>
        <taxon>unclassified sequences</taxon>
        <taxon>metagenomes</taxon>
        <taxon>organismal metagenomes</taxon>
    </lineage>
</organism>
<sequence length="115" mass="13405">MSTEINRISPIRQRPSVEIEHKPKNKKSTRPTDWTNHLKICSQLYGMKTTYVKSCPDMRYIYYNSIRDEDGKIMYPKQLNLARPPSDKYLTRVPWTGKAQIDPDGISADISLYNP</sequence>
<dbReference type="EMBL" id="MN740541">
    <property type="protein sequence ID" value="QHU32772.1"/>
    <property type="molecule type" value="Genomic_DNA"/>
</dbReference>
<evidence type="ECO:0000256" key="1">
    <source>
        <dbReference type="SAM" id="MobiDB-lite"/>
    </source>
</evidence>
<proteinExistence type="predicted"/>
<evidence type="ECO:0000313" key="2">
    <source>
        <dbReference type="EMBL" id="QHU32772.1"/>
    </source>
</evidence>
<feature type="region of interest" description="Disordered" evidence="1">
    <location>
        <begin position="1"/>
        <end position="33"/>
    </location>
</feature>
<name>A0A6C0LU63_9ZZZZ</name>
<accession>A0A6C0LU63</accession>
<protein>
    <submittedName>
        <fullName evidence="2">Uncharacterized protein</fullName>
    </submittedName>
</protein>
<dbReference type="AlphaFoldDB" id="A0A6C0LU63"/>